<proteinExistence type="predicted"/>
<feature type="compositionally biased region" description="Basic and acidic residues" evidence="1">
    <location>
        <begin position="419"/>
        <end position="431"/>
    </location>
</feature>
<dbReference type="GO" id="GO:0005783">
    <property type="term" value="C:endoplasmic reticulum"/>
    <property type="evidence" value="ECO:0007669"/>
    <property type="project" value="TreeGrafter"/>
</dbReference>
<dbReference type="PROSITE" id="PS50033">
    <property type="entry name" value="UBX"/>
    <property type="match status" value="1"/>
</dbReference>
<evidence type="ECO:0000256" key="1">
    <source>
        <dbReference type="SAM" id="MobiDB-lite"/>
    </source>
</evidence>
<dbReference type="Pfam" id="PF00789">
    <property type="entry name" value="UBX"/>
    <property type="match status" value="1"/>
</dbReference>
<feature type="compositionally biased region" description="Basic and acidic residues" evidence="1">
    <location>
        <begin position="166"/>
        <end position="192"/>
    </location>
</feature>
<dbReference type="PANTHER" id="PTHR46424:SF1">
    <property type="entry name" value="UBX DOMAIN-CONTAINING PROTEIN 4"/>
    <property type="match status" value="1"/>
</dbReference>
<dbReference type="GO" id="GO:0036503">
    <property type="term" value="P:ERAD pathway"/>
    <property type="evidence" value="ECO:0007669"/>
    <property type="project" value="TreeGrafter"/>
</dbReference>
<dbReference type="InterPro" id="IPR001012">
    <property type="entry name" value="UBX_dom"/>
</dbReference>
<dbReference type="SMART" id="SM00166">
    <property type="entry name" value="UBX"/>
    <property type="match status" value="1"/>
</dbReference>
<accession>A0A292Q709</accession>
<dbReference type="AlphaFoldDB" id="A0A292Q709"/>
<dbReference type="Pfam" id="PF23187">
    <property type="entry name" value="UBX7_N"/>
    <property type="match status" value="1"/>
</dbReference>
<name>A0A292Q709_9PEZI</name>
<organism evidence="3 4">
    <name type="scientific">Tuber aestivum</name>
    <name type="common">summer truffle</name>
    <dbReference type="NCBI Taxonomy" id="59557"/>
    <lineage>
        <taxon>Eukaryota</taxon>
        <taxon>Fungi</taxon>
        <taxon>Dikarya</taxon>
        <taxon>Ascomycota</taxon>
        <taxon>Pezizomycotina</taxon>
        <taxon>Pezizomycetes</taxon>
        <taxon>Pezizales</taxon>
        <taxon>Tuberaceae</taxon>
        <taxon>Tuber</taxon>
    </lineage>
</organism>
<dbReference type="PANTHER" id="PTHR46424">
    <property type="entry name" value="UBX DOMAIN-CONTAINING PROTEIN 4"/>
    <property type="match status" value="1"/>
</dbReference>
<feature type="compositionally biased region" description="Basic and acidic residues" evidence="1">
    <location>
        <begin position="395"/>
        <end position="411"/>
    </location>
</feature>
<dbReference type="Proteomes" id="UP001412239">
    <property type="component" value="Unassembled WGS sequence"/>
</dbReference>
<sequence length="431" mass="45933">MDMFFPGTLQEAVALAIEQNRSLACFVTDGADESATWENTYFADEEAVPLLAQCVLLKLQAGSVEAGFLAAFCPIQDVPYFAVIKHGALVANIKAGVSREEFVRLLRGAFVEPQGAPQAAAVQPTASPEPAPTRTTPVSPPRVPAAPSEAPGRADNSSFLRQQRKRNQEASEERKRILQLLENDKKEREARRGKSVAEVNASPTPIPGAGERGTPKSHSPSETAISFRMLDGLSLKAKFPSSAVLATDVREFLDEHRTDGDHPYSFLQILAPLPNKPITISEENSMLSELGLSPTCTLVLVPASSSAASAYSGGGGSTEGGGIFSRIYGMFWSIVTTILGVGYHPPAPIPVNAELGKSQSLPTASLSSLSDASASSSSGQAPSREEVPSTTRIRTLYDQRGPDGEEADRKYYNGNQLDFEPKRDGGSDDGN</sequence>
<feature type="compositionally biased region" description="Low complexity" evidence="1">
    <location>
        <begin position="116"/>
        <end position="137"/>
    </location>
</feature>
<dbReference type="InterPro" id="IPR029071">
    <property type="entry name" value="Ubiquitin-like_domsf"/>
</dbReference>
<evidence type="ECO:0000313" key="3">
    <source>
        <dbReference type="EMBL" id="CUS14487.1"/>
    </source>
</evidence>
<protein>
    <recommendedName>
        <fullName evidence="2">UBX domain-containing protein</fullName>
    </recommendedName>
</protein>
<evidence type="ECO:0000259" key="2">
    <source>
        <dbReference type="PROSITE" id="PS50033"/>
    </source>
</evidence>
<dbReference type="CDD" id="cd01767">
    <property type="entry name" value="UBX"/>
    <property type="match status" value="1"/>
</dbReference>
<feature type="region of interest" description="Disordered" evidence="1">
    <location>
        <begin position="362"/>
        <end position="431"/>
    </location>
</feature>
<dbReference type="EMBL" id="LN890958">
    <property type="protein sequence ID" value="CUS14487.1"/>
    <property type="molecule type" value="Genomic_DNA"/>
</dbReference>
<dbReference type="Gene3D" id="3.10.20.90">
    <property type="entry name" value="Phosphatidylinositol 3-kinase Catalytic Subunit, Chain A, domain 1"/>
    <property type="match status" value="1"/>
</dbReference>
<keyword evidence="4" id="KW-1185">Reference proteome</keyword>
<feature type="region of interest" description="Disordered" evidence="1">
    <location>
        <begin position="116"/>
        <end position="221"/>
    </location>
</feature>
<feature type="compositionally biased region" description="Low complexity" evidence="1">
    <location>
        <begin position="362"/>
        <end position="382"/>
    </location>
</feature>
<evidence type="ECO:0000313" key="4">
    <source>
        <dbReference type="Proteomes" id="UP001412239"/>
    </source>
</evidence>
<reference evidence="3" key="1">
    <citation type="submission" date="2015-10" db="EMBL/GenBank/DDBJ databases">
        <authorList>
            <person name="Regsiter A."/>
            <person name="william w."/>
        </authorList>
    </citation>
    <scope>NUCLEOTIDE SEQUENCE</scope>
    <source>
        <strain evidence="3">Montdore</strain>
    </source>
</reference>
<feature type="domain" description="UBX" evidence="2">
    <location>
        <begin position="218"/>
        <end position="300"/>
    </location>
</feature>
<gene>
    <name evidence="3" type="ORF">GSTUAT00001364001</name>
</gene>
<dbReference type="SUPFAM" id="SSF54236">
    <property type="entry name" value="Ubiquitin-like"/>
    <property type="match status" value="1"/>
</dbReference>